<feature type="region of interest" description="Disordered" evidence="1">
    <location>
        <begin position="1"/>
        <end position="40"/>
    </location>
</feature>
<sequence>MPSTAPASDIPRRQEQRLAKQKEQLTVNSMPQKHDSQRSRQRMYEIQAYAEELRQQEAMAFSMSENERQILLRSFASVKFEFSDLDGQTWSPSLARRRYYPNTPLHTKPYSRSRMQSSESAPFTVLSNKEISSHPEEANRLKPAVSSPSIMADSYQSPFTANQVKKEESEDLPSEEGLLSTPTQSHFELPQTVETPKAPSTFSIFSYDVPPSKLDSRRNFIRSQPFRQ</sequence>
<accession>A0A9P6HJ20</accession>
<protein>
    <submittedName>
        <fullName evidence="2">Uncharacterized protein</fullName>
    </submittedName>
</protein>
<evidence type="ECO:0000313" key="2">
    <source>
        <dbReference type="EMBL" id="KAF9788183.1"/>
    </source>
</evidence>
<proteinExistence type="predicted"/>
<dbReference type="EMBL" id="WIUZ02000004">
    <property type="protein sequence ID" value="KAF9788183.1"/>
    <property type="molecule type" value="Genomic_DNA"/>
</dbReference>
<reference evidence="2" key="1">
    <citation type="journal article" date="2020" name="Nat. Commun.">
        <title>Large-scale genome sequencing of mycorrhizal fungi provides insights into the early evolution of symbiotic traits.</title>
        <authorList>
            <person name="Miyauchi S."/>
            <person name="Kiss E."/>
            <person name="Kuo A."/>
            <person name="Drula E."/>
            <person name="Kohler A."/>
            <person name="Sanchez-Garcia M."/>
            <person name="Morin E."/>
            <person name="Andreopoulos B."/>
            <person name="Barry K.W."/>
            <person name="Bonito G."/>
            <person name="Buee M."/>
            <person name="Carver A."/>
            <person name="Chen C."/>
            <person name="Cichocki N."/>
            <person name="Clum A."/>
            <person name="Culley D."/>
            <person name="Crous P.W."/>
            <person name="Fauchery L."/>
            <person name="Girlanda M."/>
            <person name="Hayes R.D."/>
            <person name="Keri Z."/>
            <person name="LaButti K."/>
            <person name="Lipzen A."/>
            <person name="Lombard V."/>
            <person name="Magnuson J."/>
            <person name="Maillard F."/>
            <person name="Murat C."/>
            <person name="Nolan M."/>
            <person name="Ohm R.A."/>
            <person name="Pangilinan J."/>
            <person name="Pereira M.F."/>
            <person name="Perotto S."/>
            <person name="Peter M."/>
            <person name="Pfister S."/>
            <person name="Riley R."/>
            <person name="Sitrit Y."/>
            <person name="Stielow J.B."/>
            <person name="Szollosi G."/>
            <person name="Zifcakova L."/>
            <person name="Stursova M."/>
            <person name="Spatafora J.W."/>
            <person name="Tedersoo L."/>
            <person name="Vaario L.M."/>
            <person name="Yamada A."/>
            <person name="Yan M."/>
            <person name="Wang P."/>
            <person name="Xu J."/>
            <person name="Bruns T."/>
            <person name="Baldrian P."/>
            <person name="Vilgalys R."/>
            <person name="Dunand C."/>
            <person name="Henrissat B."/>
            <person name="Grigoriev I.V."/>
            <person name="Hibbett D."/>
            <person name="Nagy L.G."/>
            <person name="Martin F.M."/>
        </authorList>
    </citation>
    <scope>NUCLEOTIDE SEQUENCE</scope>
    <source>
        <strain evidence="2">UH-Tt-Lm1</strain>
    </source>
</reference>
<evidence type="ECO:0000256" key="1">
    <source>
        <dbReference type="SAM" id="MobiDB-lite"/>
    </source>
</evidence>
<feature type="compositionally biased region" description="Polar residues" evidence="1">
    <location>
        <begin position="146"/>
        <end position="163"/>
    </location>
</feature>
<comment type="caution">
    <text evidence="2">The sequence shown here is derived from an EMBL/GenBank/DDBJ whole genome shotgun (WGS) entry which is preliminary data.</text>
</comment>
<feature type="compositionally biased region" description="Basic and acidic residues" evidence="1">
    <location>
        <begin position="10"/>
        <end position="23"/>
    </location>
</feature>
<dbReference type="AlphaFoldDB" id="A0A9P6HJ20"/>
<feature type="region of interest" description="Disordered" evidence="1">
    <location>
        <begin position="145"/>
        <end position="188"/>
    </location>
</feature>
<keyword evidence="3" id="KW-1185">Reference proteome</keyword>
<gene>
    <name evidence="2" type="ORF">BJ322DRAFT_1047551</name>
</gene>
<dbReference type="OrthoDB" id="3269775at2759"/>
<reference evidence="2" key="2">
    <citation type="submission" date="2020-11" db="EMBL/GenBank/DDBJ databases">
        <authorList>
            <consortium name="DOE Joint Genome Institute"/>
            <person name="Kuo A."/>
            <person name="Miyauchi S."/>
            <person name="Kiss E."/>
            <person name="Drula E."/>
            <person name="Kohler A."/>
            <person name="Sanchez-Garcia M."/>
            <person name="Andreopoulos B."/>
            <person name="Barry K.W."/>
            <person name="Bonito G."/>
            <person name="Buee M."/>
            <person name="Carver A."/>
            <person name="Chen C."/>
            <person name="Cichocki N."/>
            <person name="Clum A."/>
            <person name="Culley D."/>
            <person name="Crous P.W."/>
            <person name="Fauchery L."/>
            <person name="Girlanda M."/>
            <person name="Hayes R."/>
            <person name="Keri Z."/>
            <person name="Labutti K."/>
            <person name="Lipzen A."/>
            <person name="Lombard V."/>
            <person name="Magnuson J."/>
            <person name="Maillard F."/>
            <person name="Morin E."/>
            <person name="Murat C."/>
            <person name="Nolan M."/>
            <person name="Ohm R."/>
            <person name="Pangilinan J."/>
            <person name="Pereira M."/>
            <person name="Perotto S."/>
            <person name="Peter M."/>
            <person name="Riley R."/>
            <person name="Sitrit Y."/>
            <person name="Stielow B."/>
            <person name="Szollosi G."/>
            <person name="Zifcakova L."/>
            <person name="Stursova M."/>
            <person name="Spatafora J.W."/>
            <person name="Tedersoo L."/>
            <person name="Vaario L.-M."/>
            <person name="Yamada A."/>
            <person name="Yan M."/>
            <person name="Wang P."/>
            <person name="Xu J."/>
            <person name="Bruns T."/>
            <person name="Baldrian P."/>
            <person name="Vilgalys R."/>
            <person name="Henrissat B."/>
            <person name="Grigoriev I.V."/>
            <person name="Hibbett D."/>
            <person name="Nagy L.G."/>
            <person name="Martin F.M."/>
        </authorList>
    </citation>
    <scope>NUCLEOTIDE SEQUENCE</scope>
    <source>
        <strain evidence="2">UH-Tt-Lm1</strain>
    </source>
</reference>
<dbReference type="Proteomes" id="UP000736335">
    <property type="component" value="Unassembled WGS sequence"/>
</dbReference>
<name>A0A9P6HJ20_9AGAM</name>
<organism evidence="2 3">
    <name type="scientific">Thelephora terrestris</name>
    <dbReference type="NCBI Taxonomy" id="56493"/>
    <lineage>
        <taxon>Eukaryota</taxon>
        <taxon>Fungi</taxon>
        <taxon>Dikarya</taxon>
        <taxon>Basidiomycota</taxon>
        <taxon>Agaricomycotina</taxon>
        <taxon>Agaricomycetes</taxon>
        <taxon>Thelephorales</taxon>
        <taxon>Thelephoraceae</taxon>
        <taxon>Thelephora</taxon>
    </lineage>
</organism>
<evidence type="ECO:0000313" key="3">
    <source>
        <dbReference type="Proteomes" id="UP000736335"/>
    </source>
</evidence>